<accession>A0A7S2QWH8</accession>
<proteinExistence type="predicted"/>
<evidence type="ECO:0000313" key="1">
    <source>
        <dbReference type="EMBL" id="CAD9654029.1"/>
    </source>
</evidence>
<dbReference type="EMBL" id="HBHG01000445">
    <property type="protein sequence ID" value="CAD9654029.1"/>
    <property type="molecule type" value="Transcribed_RNA"/>
</dbReference>
<reference evidence="1" key="1">
    <citation type="submission" date="2021-01" db="EMBL/GenBank/DDBJ databases">
        <authorList>
            <person name="Corre E."/>
            <person name="Pelletier E."/>
            <person name="Niang G."/>
            <person name="Scheremetjew M."/>
            <person name="Finn R."/>
            <person name="Kale V."/>
            <person name="Holt S."/>
            <person name="Cochrane G."/>
            <person name="Meng A."/>
            <person name="Brown T."/>
            <person name="Cohen L."/>
        </authorList>
    </citation>
    <scope>NUCLEOTIDE SEQUENCE</scope>
    <source>
        <strain evidence="1">CCCM 885</strain>
    </source>
</reference>
<gene>
    <name evidence="1" type="ORF">ASAN02232_LOCUS74</name>
</gene>
<name>A0A7S2QWH8_9DINO</name>
<organism evidence="1">
    <name type="scientific">Akashiwo sanguinea</name>
    <dbReference type="NCBI Taxonomy" id="143672"/>
    <lineage>
        <taxon>Eukaryota</taxon>
        <taxon>Sar</taxon>
        <taxon>Alveolata</taxon>
        <taxon>Dinophyceae</taxon>
        <taxon>Gymnodiniales</taxon>
        <taxon>Gymnodiniaceae</taxon>
        <taxon>Akashiwo</taxon>
    </lineage>
</organism>
<protein>
    <submittedName>
        <fullName evidence="1">Uncharacterized protein</fullName>
    </submittedName>
</protein>
<sequence length="106" mass="11610">MLHLGGGHDVHGSSGLFRYFTPPGTLSHILGEDQCKVFFTIGTVSAEPSICAVHETTLRGFFSPWMLLLASVADMVPATPALPILPFEPLTWLEPKWLRSARYVTA</sequence>
<dbReference type="AlphaFoldDB" id="A0A7S2QWH8"/>